<dbReference type="EMBL" id="KF121870">
    <property type="protein sequence ID" value="AIA89162.1"/>
    <property type="molecule type" value="Genomic_DNA"/>
</dbReference>
<sequence length="115" mass="12364">MSPIWSRIRLTVAPLRYGAGVKGKVGNSLRLGVPCVASSAAVEGMGLKPEREVLVADDPTCFAETMQRLYVDDRLWSAVSVAGKVAARQLFGEATARATLDYLCSGLMSRQGRPH</sequence>
<evidence type="ECO:0000313" key="1">
    <source>
        <dbReference type="EMBL" id="AIA89162.1"/>
    </source>
</evidence>
<name>A0A060C2J2_9PSEU</name>
<accession>A0A060C2J2</accession>
<reference evidence="1" key="1">
    <citation type="journal article" date="2013" name="Environ. Microbiol.">
        <title>Seasonally variable intestinal metagenomes of the red palm weevil (Rhynchophorus ferrugineus).</title>
        <authorList>
            <person name="Jia S."/>
            <person name="Zhang X."/>
            <person name="Zhang G."/>
            <person name="Yin A."/>
            <person name="Zhang S."/>
            <person name="Li F."/>
            <person name="Wang L."/>
            <person name="Zhao D."/>
            <person name="Yun Q."/>
            <person name="Tala"/>
            <person name="Wang J."/>
            <person name="Sun G."/>
            <person name="Baabdullah M."/>
            <person name="Yu X."/>
            <person name="Hu S."/>
            <person name="Al-Mssallem I.S."/>
            <person name="Yu J."/>
        </authorList>
    </citation>
    <scope>NUCLEOTIDE SEQUENCE</scope>
</reference>
<dbReference type="AlphaFoldDB" id="A0A060C2J2"/>
<organism evidence="1">
    <name type="scientific">uncultured Saccharopolyspora sp</name>
    <dbReference type="NCBI Taxonomy" id="498730"/>
    <lineage>
        <taxon>Bacteria</taxon>
        <taxon>Bacillati</taxon>
        <taxon>Actinomycetota</taxon>
        <taxon>Actinomycetes</taxon>
        <taxon>Pseudonocardiales</taxon>
        <taxon>Pseudonocardiaceae</taxon>
        <taxon>Saccharopolyspora</taxon>
        <taxon>environmental samples</taxon>
    </lineage>
</organism>
<protein>
    <submittedName>
        <fullName evidence="1">CAZy families GT2|GT4 protein</fullName>
    </submittedName>
</protein>
<proteinExistence type="predicted"/>
<dbReference type="Pfam" id="PF13692">
    <property type="entry name" value="Glyco_trans_1_4"/>
    <property type="match status" value="1"/>
</dbReference>